<keyword evidence="3" id="KW-0808">Transferase</keyword>
<accession>A0ABW2SEQ3</accession>
<organism evidence="3 4">
    <name type="scientific">Hydrogenophaga defluvii</name>
    <dbReference type="NCBI Taxonomy" id="249410"/>
    <lineage>
        <taxon>Bacteria</taxon>
        <taxon>Pseudomonadati</taxon>
        <taxon>Pseudomonadota</taxon>
        <taxon>Betaproteobacteria</taxon>
        <taxon>Burkholderiales</taxon>
        <taxon>Comamonadaceae</taxon>
        <taxon>Hydrogenophaga</taxon>
    </lineage>
</organism>
<dbReference type="PANTHER" id="PTHR43968">
    <property type="match status" value="1"/>
</dbReference>
<evidence type="ECO:0000313" key="4">
    <source>
        <dbReference type="Proteomes" id="UP001596457"/>
    </source>
</evidence>
<gene>
    <name evidence="3" type="ORF">ACFQU0_13625</name>
</gene>
<dbReference type="InterPro" id="IPR050983">
    <property type="entry name" value="GST_Omega/HSP26"/>
</dbReference>
<dbReference type="InterPro" id="IPR036249">
    <property type="entry name" value="Thioredoxin-like_sf"/>
</dbReference>
<dbReference type="GO" id="GO:0004364">
    <property type="term" value="F:glutathione transferase activity"/>
    <property type="evidence" value="ECO:0007669"/>
    <property type="project" value="UniProtKB-EC"/>
</dbReference>
<dbReference type="RefSeq" id="WP_382201675.1">
    <property type="nucleotide sequence ID" value="NZ_JBHTBZ010000040.1"/>
</dbReference>
<dbReference type="EC" id="2.5.1.18" evidence="3"/>
<feature type="domain" description="GST N-terminal" evidence="1">
    <location>
        <begin position="1"/>
        <end position="75"/>
    </location>
</feature>
<dbReference type="CDD" id="cd00570">
    <property type="entry name" value="GST_N_family"/>
    <property type="match status" value="1"/>
</dbReference>
<dbReference type="SFLD" id="SFLDS00019">
    <property type="entry name" value="Glutathione_Transferase_(cytos"/>
    <property type="match status" value="1"/>
</dbReference>
<dbReference type="InterPro" id="IPR004045">
    <property type="entry name" value="Glutathione_S-Trfase_N"/>
</dbReference>
<dbReference type="Gene3D" id="3.40.30.10">
    <property type="entry name" value="Glutaredoxin"/>
    <property type="match status" value="1"/>
</dbReference>
<dbReference type="EMBL" id="JBHTBZ010000040">
    <property type="protein sequence ID" value="MFC7461467.1"/>
    <property type="molecule type" value="Genomic_DNA"/>
</dbReference>
<dbReference type="PANTHER" id="PTHR43968:SF6">
    <property type="entry name" value="GLUTATHIONE S-TRANSFERASE OMEGA"/>
    <property type="match status" value="1"/>
</dbReference>
<dbReference type="SUPFAM" id="SSF47616">
    <property type="entry name" value="GST C-terminal domain-like"/>
    <property type="match status" value="1"/>
</dbReference>
<reference evidence="4" key="1">
    <citation type="journal article" date="2019" name="Int. J. Syst. Evol. Microbiol.">
        <title>The Global Catalogue of Microorganisms (GCM) 10K type strain sequencing project: providing services to taxonomists for standard genome sequencing and annotation.</title>
        <authorList>
            <consortium name="The Broad Institute Genomics Platform"/>
            <consortium name="The Broad Institute Genome Sequencing Center for Infectious Disease"/>
            <person name="Wu L."/>
            <person name="Ma J."/>
        </authorList>
    </citation>
    <scope>NUCLEOTIDE SEQUENCE [LARGE SCALE GENOMIC DNA]</scope>
    <source>
        <strain evidence="4">CCUG 53903</strain>
    </source>
</reference>
<evidence type="ECO:0000259" key="1">
    <source>
        <dbReference type="PROSITE" id="PS50404"/>
    </source>
</evidence>
<name>A0ABW2SEQ3_9BURK</name>
<comment type="caution">
    <text evidence="3">The sequence shown here is derived from an EMBL/GenBank/DDBJ whole genome shotgun (WGS) entry which is preliminary data.</text>
</comment>
<dbReference type="InterPro" id="IPR040079">
    <property type="entry name" value="Glutathione_S-Trfase"/>
</dbReference>
<dbReference type="InterPro" id="IPR036282">
    <property type="entry name" value="Glutathione-S-Trfase_C_sf"/>
</dbReference>
<sequence length="216" mass="23738">MLTLCGFSASNYYNKVKLALLEKNLGFQEEQVWVGQCDLAATPLGKVPYLKTEHGTLCESQVILDYIEAAHPQPALVPTDPFGAAKVRELITFLELHLELVARNLYGEAFFGGKVSDSTKEKVGQQLEKNIAAFAKLAKFAPCVGGDRFTLADCAAIVHLPLVSGATKIIYGRDFLAELPVRDYLKKMGERPHVQRVNADRKTSTELMLARAKAKG</sequence>
<keyword evidence="4" id="KW-1185">Reference proteome</keyword>
<protein>
    <submittedName>
        <fullName evidence="3">Glutathione S-transferase</fullName>
        <ecNumber evidence="3">2.5.1.18</ecNumber>
    </submittedName>
</protein>
<proteinExistence type="predicted"/>
<dbReference type="Pfam" id="PF13417">
    <property type="entry name" value="GST_N_3"/>
    <property type="match status" value="1"/>
</dbReference>
<dbReference type="SUPFAM" id="SSF52833">
    <property type="entry name" value="Thioredoxin-like"/>
    <property type="match status" value="1"/>
</dbReference>
<dbReference type="Proteomes" id="UP001596457">
    <property type="component" value="Unassembled WGS sequence"/>
</dbReference>
<evidence type="ECO:0000259" key="2">
    <source>
        <dbReference type="PROSITE" id="PS50405"/>
    </source>
</evidence>
<feature type="domain" description="GST C-terminal" evidence="2">
    <location>
        <begin position="80"/>
        <end position="216"/>
    </location>
</feature>
<evidence type="ECO:0000313" key="3">
    <source>
        <dbReference type="EMBL" id="MFC7461467.1"/>
    </source>
</evidence>
<dbReference type="InterPro" id="IPR010987">
    <property type="entry name" value="Glutathione-S-Trfase_C-like"/>
</dbReference>
<dbReference type="PROSITE" id="PS50404">
    <property type="entry name" value="GST_NTER"/>
    <property type="match status" value="1"/>
</dbReference>
<dbReference type="Gene3D" id="1.20.1050.10">
    <property type="match status" value="1"/>
</dbReference>
<dbReference type="PROSITE" id="PS50405">
    <property type="entry name" value="GST_CTER"/>
    <property type="match status" value="1"/>
</dbReference>